<dbReference type="KEGG" id="pory:EJA05_20335"/>
<dbReference type="Proteomes" id="UP000268230">
    <property type="component" value="Chromosome"/>
</dbReference>
<dbReference type="InterPro" id="IPR011049">
    <property type="entry name" value="Serralysin-like_metalloprot_C"/>
</dbReference>
<proteinExistence type="predicted"/>
<dbReference type="Gene3D" id="2.160.20.160">
    <property type="match status" value="1"/>
</dbReference>
<gene>
    <name evidence="2" type="ORF">EJA05_20335</name>
</gene>
<evidence type="ECO:0000256" key="1">
    <source>
        <dbReference type="SAM" id="MobiDB-lite"/>
    </source>
</evidence>
<dbReference type="Pfam" id="PF14891">
    <property type="entry name" value="Peptidase_M91"/>
    <property type="match status" value="1"/>
</dbReference>
<reference evidence="2 3" key="1">
    <citation type="submission" date="2018-12" db="EMBL/GenBank/DDBJ databases">
        <authorList>
            <person name="Li S."/>
            <person name="Yang R."/>
            <person name="Chen G."/>
            <person name="Zou L."/>
            <person name="Zhang C."/>
            <person name="Chen Y."/>
            <person name="Liu Z."/>
            <person name="Li Y."/>
            <person name="Yan Y."/>
            <person name="Huang M."/>
            <person name="Chen T."/>
        </authorList>
    </citation>
    <scope>NUCLEOTIDE SEQUENCE [LARGE SCALE GENOMIC DNA]</scope>
    <source>
        <strain evidence="2 3">1257</strain>
    </source>
</reference>
<dbReference type="OrthoDB" id="7020460at2"/>
<evidence type="ECO:0000313" key="2">
    <source>
        <dbReference type="EMBL" id="AZL69921.1"/>
    </source>
</evidence>
<protein>
    <submittedName>
        <fullName evidence="2">Uncharacterized protein</fullName>
    </submittedName>
</protein>
<dbReference type="EMBL" id="CP034338">
    <property type="protein sequence ID" value="AZL69921.1"/>
    <property type="molecule type" value="Genomic_DNA"/>
</dbReference>
<dbReference type="InterPro" id="IPR028208">
    <property type="entry name" value="Effector_pro_NleD-like"/>
</dbReference>
<organism evidence="2 3">
    <name type="scientific">Pseudomonas entomophila</name>
    <dbReference type="NCBI Taxonomy" id="312306"/>
    <lineage>
        <taxon>Bacteria</taxon>
        <taxon>Pseudomonadati</taxon>
        <taxon>Pseudomonadota</taxon>
        <taxon>Gammaproteobacteria</taxon>
        <taxon>Pseudomonadales</taxon>
        <taxon>Pseudomonadaceae</taxon>
        <taxon>Pseudomonas</taxon>
    </lineage>
</organism>
<dbReference type="SUPFAM" id="SSF51120">
    <property type="entry name" value="beta-Roll"/>
    <property type="match status" value="1"/>
</dbReference>
<feature type="region of interest" description="Disordered" evidence="1">
    <location>
        <begin position="346"/>
        <end position="374"/>
    </location>
</feature>
<dbReference type="AlphaFoldDB" id="A0A3Q8U3K8"/>
<name>A0A3Q8U3K8_9PSED</name>
<evidence type="ECO:0000313" key="3">
    <source>
        <dbReference type="Proteomes" id="UP000268230"/>
    </source>
</evidence>
<sequence>MSVQNVWITHASLPRQSYPLPYHDPQLSIETRQASLLIETLHWGAELHVHGTATGISVQIAHTLYELAVPAHWPLHVRTGDGNDKVTFTGLQTHVVIETQGGDDDVHLEGSSGPDRAGIAVVDAGPGDDLVVAEDLKEVEIEGGTGNDNISSNATHSSIYAGDGDDTVWIEGGRAIIEAMSGLNAVSNGPLDDRMYGHPGSITALGGRDAPLMFEAWNTPLPEDHAQTFQVRGDYRYVEKVTRQLKMLRATLTGSTLMADLVARHARIVISHHPALDNAMAEFSPGQAAPRIASGMRGTPALNINVFYNPLTHITGAPSLIILYHELCHAWNFATGTLMGDTEQQAVGLDSGEPPFDFDDDPQTPATASNPYPFNENALRQELGLAARTHY</sequence>
<accession>A0A3Q8U3K8</accession>